<protein>
    <submittedName>
        <fullName evidence="3">Golgin subfamily A member 6-like protein 22</fullName>
    </submittedName>
</protein>
<dbReference type="Proteomes" id="UP001327560">
    <property type="component" value="Chromosome 1"/>
</dbReference>
<proteinExistence type="predicted"/>
<name>A0AAQ3PYY7_9LILI</name>
<evidence type="ECO:0000256" key="2">
    <source>
        <dbReference type="SAM" id="MobiDB-lite"/>
    </source>
</evidence>
<dbReference type="AlphaFoldDB" id="A0AAQ3PYY7"/>
<dbReference type="PANTHER" id="PTHR37226">
    <property type="entry name" value="GOLGIN FAMILY A PROTEIN"/>
    <property type="match status" value="1"/>
</dbReference>
<gene>
    <name evidence="3" type="ORF">Cni_G01625</name>
</gene>
<evidence type="ECO:0000313" key="4">
    <source>
        <dbReference type="Proteomes" id="UP001327560"/>
    </source>
</evidence>
<feature type="coiled-coil region" evidence="1">
    <location>
        <begin position="170"/>
        <end position="197"/>
    </location>
</feature>
<keyword evidence="4" id="KW-1185">Reference proteome</keyword>
<evidence type="ECO:0000256" key="1">
    <source>
        <dbReference type="SAM" id="Coils"/>
    </source>
</evidence>
<reference evidence="3 4" key="1">
    <citation type="submission" date="2023-10" db="EMBL/GenBank/DDBJ databases">
        <title>Chromosome-scale genome assembly provides insights into flower coloration mechanisms of Canna indica.</title>
        <authorList>
            <person name="Li C."/>
        </authorList>
    </citation>
    <scope>NUCLEOTIDE SEQUENCE [LARGE SCALE GENOMIC DNA]</scope>
    <source>
        <tissue evidence="3">Flower</tissue>
    </source>
</reference>
<accession>A0AAQ3PYY7</accession>
<dbReference type="PANTHER" id="PTHR37226:SF4">
    <property type="entry name" value="GOLGIN FAMILY A PROTEIN"/>
    <property type="match status" value="1"/>
</dbReference>
<keyword evidence="1" id="KW-0175">Coiled coil</keyword>
<feature type="compositionally biased region" description="Basic and acidic residues" evidence="2">
    <location>
        <begin position="44"/>
        <end position="57"/>
    </location>
</feature>
<sequence length="235" mass="28021">MGGGISMCHANAINSKSHHESNDEELRAKILALEEEIKELKRAREHEDEAQAFKQHLEEEEEEKRRKKVNDVIAMNNDRRRWTEEEERLRWLAAEAAIGSEFNMQLQHEWCNWSSDDLVEQMMEEQAQRHEAVEKWKQLYLAIKAELDQLIHKTQRAGGRIDWKAEELMIEWHEKELKAQEEMMETLKSRIAVMEKEEAKRDREIDILRQSLRILDNPNRKTLPKCLCALITRRE</sequence>
<organism evidence="3 4">
    <name type="scientific">Canna indica</name>
    <name type="common">Indian-shot</name>
    <dbReference type="NCBI Taxonomy" id="4628"/>
    <lineage>
        <taxon>Eukaryota</taxon>
        <taxon>Viridiplantae</taxon>
        <taxon>Streptophyta</taxon>
        <taxon>Embryophyta</taxon>
        <taxon>Tracheophyta</taxon>
        <taxon>Spermatophyta</taxon>
        <taxon>Magnoliopsida</taxon>
        <taxon>Liliopsida</taxon>
        <taxon>Zingiberales</taxon>
        <taxon>Cannaceae</taxon>
        <taxon>Canna</taxon>
    </lineage>
</organism>
<feature type="region of interest" description="Disordered" evidence="2">
    <location>
        <begin position="44"/>
        <end position="65"/>
    </location>
</feature>
<evidence type="ECO:0000313" key="3">
    <source>
        <dbReference type="EMBL" id="WOK92933.1"/>
    </source>
</evidence>
<dbReference type="EMBL" id="CP136890">
    <property type="protein sequence ID" value="WOK92933.1"/>
    <property type="molecule type" value="Genomic_DNA"/>
</dbReference>